<organism evidence="1 2">
    <name type="scientific">Labilithrix luteola</name>
    <dbReference type="NCBI Taxonomy" id="1391654"/>
    <lineage>
        <taxon>Bacteria</taxon>
        <taxon>Pseudomonadati</taxon>
        <taxon>Myxococcota</taxon>
        <taxon>Polyangia</taxon>
        <taxon>Polyangiales</taxon>
        <taxon>Labilitrichaceae</taxon>
        <taxon>Labilithrix</taxon>
    </lineage>
</organism>
<dbReference type="Proteomes" id="UP000064967">
    <property type="component" value="Chromosome"/>
</dbReference>
<dbReference type="STRING" id="1391654.AKJ09_03212"/>
<keyword evidence="2" id="KW-1185">Reference proteome</keyword>
<dbReference type="PROSITE" id="PS51257">
    <property type="entry name" value="PROKAR_LIPOPROTEIN"/>
    <property type="match status" value="1"/>
</dbReference>
<reference evidence="1 2" key="1">
    <citation type="submission" date="2015-08" db="EMBL/GenBank/DDBJ databases">
        <authorList>
            <person name="Babu N.S."/>
            <person name="Beckwith C.J."/>
            <person name="Beseler K.G."/>
            <person name="Brison A."/>
            <person name="Carone J.V."/>
            <person name="Caskin T.P."/>
            <person name="Diamond M."/>
            <person name="Durham M.E."/>
            <person name="Foxe J.M."/>
            <person name="Go M."/>
            <person name="Henderson B.A."/>
            <person name="Jones I.B."/>
            <person name="McGettigan J.A."/>
            <person name="Micheletti S.J."/>
            <person name="Nasrallah M.E."/>
            <person name="Ortiz D."/>
            <person name="Piller C.R."/>
            <person name="Privatt S.R."/>
            <person name="Schneider S.L."/>
            <person name="Sharp S."/>
            <person name="Smith T.C."/>
            <person name="Stanton J.D."/>
            <person name="Ullery H.E."/>
            <person name="Wilson R.J."/>
            <person name="Serrano M.G."/>
            <person name="Buck G."/>
            <person name="Lee V."/>
            <person name="Wang Y."/>
            <person name="Carvalho R."/>
            <person name="Voegtly L."/>
            <person name="Shi R."/>
            <person name="Duckworth R."/>
            <person name="Johnson A."/>
            <person name="Loviza R."/>
            <person name="Walstead R."/>
            <person name="Shah Z."/>
            <person name="Kiflezghi M."/>
            <person name="Wade K."/>
            <person name="Ball S.L."/>
            <person name="Bradley K.W."/>
            <person name="Asai D.J."/>
            <person name="Bowman C.A."/>
            <person name="Russell D.A."/>
            <person name="Pope W.H."/>
            <person name="Jacobs-Sera D."/>
            <person name="Hendrix R.W."/>
            <person name="Hatfull G.F."/>
        </authorList>
    </citation>
    <scope>NUCLEOTIDE SEQUENCE [LARGE SCALE GENOMIC DNA]</scope>
    <source>
        <strain evidence="1 2">DSM 27648</strain>
    </source>
</reference>
<evidence type="ECO:0000313" key="2">
    <source>
        <dbReference type="Proteomes" id="UP000064967"/>
    </source>
</evidence>
<dbReference type="KEGG" id="llu:AKJ09_03212"/>
<protein>
    <submittedName>
        <fullName evidence="1">Tryptophan synthase alpha chain</fullName>
    </submittedName>
</protein>
<sequence length="405" mass="41905">MRLPEVLMFRYDKALLFVSSIVIAGLATTSGCAKSSIDVGARELSDASTPVFIEPDADAAPLPQADTLMCISYECPAPYATCPDKPGLCNTNLKTDLNNCGACGKQCVVPVVPDGEMAPPGEFSCVDGECRLRCGGQIGDCNGQLEDGCESSLLDSPNCGSCGNVCKDGEICYKGACGCPPGYTQCGTACTQTNKDANNCGACGNACDLPEEDSSAWPCGPGVLPPFLGPVCGNSSCTLGCTKGHFDCNNDMCGDGCETDLARDPKNCGACGHACLPEQECVAGVCECEDPGLSHCPGANVCIDLMRDPQNCGTCGNVCPGHATNTFDRTLGHPICELGRCSYYCPPGRADCDGQIENGCEVNLMLDPRNCGGCGVECDLEKGQPCAEGRCLTKPCDLPDAGGVF</sequence>
<accession>A0A0K1PSN5</accession>
<name>A0A0K1PSN5_9BACT</name>
<proteinExistence type="predicted"/>
<gene>
    <name evidence="1" type="ORF">AKJ09_03212</name>
</gene>
<evidence type="ECO:0000313" key="1">
    <source>
        <dbReference type="EMBL" id="AKU96548.1"/>
    </source>
</evidence>
<dbReference type="EMBL" id="CP012333">
    <property type="protein sequence ID" value="AKU96548.1"/>
    <property type="molecule type" value="Genomic_DNA"/>
</dbReference>
<dbReference type="AlphaFoldDB" id="A0A0K1PSN5"/>